<gene>
    <name evidence="4" type="ORF">JFN93_01635</name>
</gene>
<evidence type="ECO:0000259" key="2">
    <source>
        <dbReference type="Pfam" id="PF09977"/>
    </source>
</evidence>
<dbReference type="Pfam" id="PF13400">
    <property type="entry name" value="Tad"/>
    <property type="match status" value="1"/>
</dbReference>
<dbReference type="InterPro" id="IPR028087">
    <property type="entry name" value="Tad_N"/>
</dbReference>
<comment type="caution">
    <text evidence="4">The sequence shown here is derived from an EMBL/GenBank/DDBJ whole genome shotgun (WGS) entry which is preliminary data.</text>
</comment>
<evidence type="ECO:0000313" key="4">
    <source>
        <dbReference type="EMBL" id="MBJ6723397.1"/>
    </source>
</evidence>
<reference evidence="4" key="1">
    <citation type="submission" date="2020-12" db="EMBL/GenBank/DDBJ databases">
        <title>Geomonas sp. Red875, isolated from river sediment.</title>
        <authorList>
            <person name="Xu Z."/>
            <person name="Zhang Z."/>
            <person name="Masuda Y."/>
            <person name="Itoh H."/>
            <person name="Senoo K."/>
        </authorList>
    </citation>
    <scope>NUCLEOTIDE SEQUENCE</scope>
    <source>
        <strain evidence="4">Red875</strain>
    </source>
</reference>
<sequence length="377" mass="39625">MDTTYVTIMLVVFLVITGLAVDVGYLYVSEEDLLSAAESSALAGAQAMQHRMLTQVQQDPSQLPAASRDLVQQAGRQAALEFVSGKTAAAALVELKNNNGNALTDENDVTVGFWNLSSHTYTPNATPVNAIQVRTRRTAESSSVGMGTLGTFLAKISGTESFATTPVAVASLVTATRGNVALCGPVTTRSCSYPDICNLPETRLSASGGTPGAGRFLFTSLLSPVNALESMSQLVCTELPPQDVCGKPIYLTGGNPSLMADVAAMMYDRSVDLANKEFDRQGRVTGWWVILPVADCTASGPGTGFQTRPVSRYALVRLSRICAAAGAVGCRDAGRTVPPAPACNGATEGIYLDRIATVSCDRKDLVRLPGLKPVLVK</sequence>
<protein>
    <submittedName>
        <fullName evidence="4">Tad domain-containing protein</fullName>
    </submittedName>
</protein>
<evidence type="ECO:0000256" key="1">
    <source>
        <dbReference type="SAM" id="Phobius"/>
    </source>
</evidence>
<feature type="domain" description="Putative Flp pilus-assembly TadG-like N-terminal" evidence="3">
    <location>
        <begin position="4"/>
        <end position="47"/>
    </location>
</feature>
<keyword evidence="1" id="KW-0472">Membrane</keyword>
<feature type="transmembrane region" description="Helical" evidence="1">
    <location>
        <begin position="6"/>
        <end position="28"/>
    </location>
</feature>
<feature type="domain" description="DUF2134" evidence="2">
    <location>
        <begin position="86"/>
        <end position="170"/>
    </location>
</feature>
<evidence type="ECO:0000313" key="5">
    <source>
        <dbReference type="Proteomes" id="UP000636888"/>
    </source>
</evidence>
<keyword evidence="5" id="KW-1185">Reference proteome</keyword>
<dbReference type="EMBL" id="JAEMHM010000001">
    <property type="protein sequence ID" value="MBJ6723397.1"/>
    <property type="molecule type" value="Genomic_DNA"/>
</dbReference>
<dbReference type="Pfam" id="PF09977">
    <property type="entry name" value="Tad_C"/>
    <property type="match status" value="1"/>
</dbReference>
<dbReference type="Proteomes" id="UP000636888">
    <property type="component" value="Unassembled WGS sequence"/>
</dbReference>
<proteinExistence type="predicted"/>
<dbReference type="AlphaFoldDB" id="A0A8J7LXM1"/>
<dbReference type="InterPro" id="IPR018705">
    <property type="entry name" value="DUF2134_membrane"/>
</dbReference>
<keyword evidence="1" id="KW-1133">Transmembrane helix</keyword>
<evidence type="ECO:0000259" key="3">
    <source>
        <dbReference type="Pfam" id="PF13400"/>
    </source>
</evidence>
<organism evidence="4 5">
    <name type="scientific">Geomesophilobacter sediminis</name>
    <dbReference type="NCBI Taxonomy" id="2798584"/>
    <lineage>
        <taxon>Bacteria</taxon>
        <taxon>Pseudomonadati</taxon>
        <taxon>Thermodesulfobacteriota</taxon>
        <taxon>Desulfuromonadia</taxon>
        <taxon>Geobacterales</taxon>
        <taxon>Geobacteraceae</taxon>
        <taxon>Geomesophilobacter</taxon>
    </lineage>
</organism>
<keyword evidence="1" id="KW-0812">Transmembrane</keyword>
<accession>A0A8J7LXM1</accession>
<name>A0A8J7LXM1_9BACT</name>